<sequence>LPADDDDEYDAEDDDEFEDDSDENDLESFENEKQMISLIKTLKLHNAGLLKMLEEEMAKNLINVKKAREDATDAMMVQIVQMEDTHSNMLRETMEETREIADERVRGVME</sequence>
<dbReference type="AlphaFoldDB" id="A0A0B6YHV4"/>
<feature type="compositionally biased region" description="Basic and acidic residues" evidence="1">
    <location>
        <begin position="92"/>
        <end position="110"/>
    </location>
</feature>
<feature type="region of interest" description="Disordered" evidence="1">
    <location>
        <begin position="86"/>
        <end position="110"/>
    </location>
</feature>
<reference evidence="2" key="1">
    <citation type="submission" date="2014-12" db="EMBL/GenBank/DDBJ databases">
        <title>Insight into the proteome of Arion vulgaris.</title>
        <authorList>
            <person name="Aradska J."/>
            <person name="Bulat T."/>
            <person name="Smidak R."/>
            <person name="Sarate P."/>
            <person name="Gangsoo J."/>
            <person name="Sialana F."/>
            <person name="Bilban M."/>
            <person name="Lubec G."/>
        </authorList>
    </citation>
    <scope>NUCLEOTIDE SEQUENCE</scope>
    <source>
        <tissue evidence="2">Skin</tissue>
    </source>
</reference>
<feature type="non-terminal residue" evidence="2">
    <location>
        <position position="1"/>
    </location>
</feature>
<protein>
    <submittedName>
        <fullName evidence="2">Uncharacterized protein</fullName>
    </submittedName>
</protein>
<proteinExistence type="predicted"/>
<organism evidence="2">
    <name type="scientific">Arion vulgaris</name>
    <dbReference type="NCBI Taxonomy" id="1028688"/>
    <lineage>
        <taxon>Eukaryota</taxon>
        <taxon>Metazoa</taxon>
        <taxon>Spiralia</taxon>
        <taxon>Lophotrochozoa</taxon>
        <taxon>Mollusca</taxon>
        <taxon>Gastropoda</taxon>
        <taxon>Heterobranchia</taxon>
        <taxon>Euthyneura</taxon>
        <taxon>Panpulmonata</taxon>
        <taxon>Eupulmonata</taxon>
        <taxon>Stylommatophora</taxon>
        <taxon>Helicina</taxon>
        <taxon>Arionoidea</taxon>
        <taxon>Arionidae</taxon>
        <taxon>Arion</taxon>
    </lineage>
</organism>
<feature type="non-terminal residue" evidence="2">
    <location>
        <position position="110"/>
    </location>
</feature>
<evidence type="ECO:0000313" key="2">
    <source>
        <dbReference type="EMBL" id="CEK55803.1"/>
    </source>
</evidence>
<name>A0A0B6YHV4_9EUPU</name>
<feature type="region of interest" description="Disordered" evidence="1">
    <location>
        <begin position="1"/>
        <end position="28"/>
    </location>
</feature>
<accession>A0A0B6YHV4</accession>
<gene>
    <name evidence="2" type="primary">ORF26087</name>
</gene>
<dbReference type="EMBL" id="HACG01008938">
    <property type="protein sequence ID" value="CEK55803.1"/>
    <property type="molecule type" value="Transcribed_RNA"/>
</dbReference>
<evidence type="ECO:0000256" key="1">
    <source>
        <dbReference type="SAM" id="MobiDB-lite"/>
    </source>
</evidence>